<sequence length="336" mass="35300">MRTFPAGALRASRRAALRGLAAASLALLCGAAPSLAAAAGWPDKPVRLIVPNPAGGASDVLARLLGKELGTLWGQPVVVENKPGANGNIGATLVARSEADGYTMLLMDLSSLAISPSLYPKLGYDPGKDLAPVSFVAYSPHILVVRGDLPVSNVNELAAYAKQHPNKLNYGETTGAITHLAGIDLARRMDFTWNYIGYKGGAQVLSDLTGGQIDATMNSFLATYPLVKAGKIKLLAVGSSKRFGLIPDTPTVAETTAGFESGSWQGLMTTGGTPPDVIAKINRDVNAVLSRPEVSKQLSDLGSEPVDKTPAELGQWMREQTQRWGKVVKDAGISLQ</sequence>
<dbReference type="PANTHER" id="PTHR42928">
    <property type="entry name" value="TRICARBOXYLATE-BINDING PROTEIN"/>
    <property type="match status" value="1"/>
</dbReference>
<dbReference type="AlphaFoldDB" id="A0A157S9Z2"/>
<dbReference type="InterPro" id="IPR042100">
    <property type="entry name" value="Bug_dom1"/>
</dbReference>
<protein>
    <submittedName>
        <fullName evidence="3">Lipoprotein</fullName>
    </submittedName>
</protein>
<dbReference type="InterPro" id="IPR005064">
    <property type="entry name" value="BUG"/>
</dbReference>
<dbReference type="Gene3D" id="3.40.190.150">
    <property type="entry name" value="Bordetella uptake gene, domain 1"/>
    <property type="match status" value="1"/>
</dbReference>
<dbReference type="PANTHER" id="PTHR42928:SF5">
    <property type="entry name" value="BLR1237 PROTEIN"/>
    <property type="match status" value="1"/>
</dbReference>
<keyword evidence="3" id="KW-0449">Lipoprotein</keyword>
<gene>
    <name evidence="3" type="ORF">SAMEA3906486_01391</name>
</gene>
<accession>A0A157S9Z2</accession>
<feature type="signal peptide" evidence="2">
    <location>
        <begin position="1"/>
        <end position="38"/>
    </location>
</feature>
<dbReference type="PIRSF" id="PIRSF017082">
    <property type="entry name" value="YflP"/>
    <property type="match status" value="1"/>
</dbReference>
<evidence type="ECO:0000256" key="2">
    <source>
        <dbReference type="SAM" id="SignalP"/>
    </source>
</evidence>
<dbReference type="OrthoDB" id="8678477at2"/>
<name>A0A157S9Z2_9BORD</name>
<comment type="similarity">
    <text evidence="1">Belongs to the UPF0065 (bug) family.</text>
</comment>
<dbReference type="RefSeq" id="WP_066125019.1">
    <property type="nucleotide sequence ID" value="NZ_FKIF01000002.1"/>
</dbReference>
<dbReference type="PROSITE" id="PS51318">
    <property type="entry name" value="TAT"/>
    <property type="match status" value="1"/>
</dbReference>
<keyword evidence="2" id="KW-0732">Signal</keyword>
<organism evidence="3 4">
    <name type="scientific">Bordetella ansorpii</name>
    <dbReference type="NCBI Taxonomy" id="288768"/>
    <lineage>
        <taxon>Bacteria</taxon>
        <taxon>Pseudomonadati</taxon>
        <taxon>Pseudomonadota</taxon>
        <taxon>Betaproteobacteria</taxon>
        <taxon>Burkholderiales</taxon>
        <taxon>Alcaligenaceae</taxon>
        <taxon>Bordetella</taxon>
    </lineage>
</organism>
<evidence type="ECO:0000313" key="3">
    <source>
        <dbReference type="EMBL" id="SAI67228.1"/>
    </source>
</evidence>
<dbReference type="SUPFAM" id="SSF53850">
    <property type="entry name" value="Periplasmic binding protein-like II"/>
    <property type="match status" value="1"/>
</dbReference>
<dbReference type="STRING" id="288768.SAMEA3906486_01391"/>
<feature type="chain" id="PRO_5007616037" evidence="2">
    <location>
        <begin position="39"/>
        <end position="336"/>
    </location>
</feature>
<keyword evidence="4" id="KW-1185">Reference proteome</keyword>
<dbReference type="Proteomes" id="UP000076848">
    <property type="component" value="Unassembled WGS sequence"/>
</dbReference>
<evidence type="ECO:0000256" key="1">
    <source>
        <dbReference type="ARBA" id="ARBA00006987"/>
    </source>
</evidence>
<dbReference type="Gene3D" id="3.40.190.10">
    <property type="entry name" value="Periplasmic binding protein-like II"/>
    <property type="match status" value="1"/>
</dbReference>
<dbReference type="Pfam" id="PF03401">
    <property type="entry name" value="TctC"/>
    <property type="match status" value="1"/>
</dbReference>
<evidence type="ECO:0000313" key="4">
    <source>
        <dbReference type="Proteomes" id="UP000076848"/>
    </source>
</evidence>
<reference evidence="3 4" key="1">
    <citation type="submission" date="2016-04" db="EMBL/GenBank/DDBJ databases">
        <authorList>
            <consortium name="Pathogen Informatics"/>
        </authorList>
    </citation>
    <scope>NUCLEOTIDE SEQUENCE [LARGE SCALE GENOMIC DNA]</scope>
    <source>
        <strain evidence="3 4">H050680373</strain>
    </source>
</reference>
<dbReference type="CDD" id="cd07012">
    <property type="entry name" value="PBP2_Bug_TTT"/>
    <property type="match status" value="1"/>
</dbReference>
<dbReference type="EMBL" id="FKIF01000002">
    <property type="protein sequence ID" value="SAI67228.1"/>
    <property type="molecule type" value="Genomic_DNA"/>
</dbReference>
<proteinExistence type="inferred from homology"/>
<dbReference type="InterPro" id="IPR006311">
    <property type="entry name" value="TAT_signal"/>
</dbReference>